<dbReference type="Gene3D" id="3.40.630.30">
    <property type="match status" value="1"/>
</dbReference>
<accession>A0A2N9JHI6</accession>
<protein>
    <recommendedName>
        <fullName evidence="1">N-acetyltransferase domain-containing protein</fullName>
    </recommendedName>
</protein>
<dbReference type="Pfam" id="PF13312">
    <property type="entry name" value="DUF4081"/>
    <property type="match status" value="1"/>
</dbReference>
<dbReference type="EMBL" id="LT985188">
    <property type="protein sequence ID" value="SPD87008.1"/>
    <property type="molecule type" value="Genomic_DNA"/>
</dbReference>
<dbReference type="OrthoDB" id="5241264at2"/>
<evidence type="ECO:0000313" key="3">
    <source>
        <dbReference type="Proteomes" id="UP000238164"/>
    </source>
</evidence>
<dbReference type="Proteomes" id="UP000238164">
    <property type="component" value="Chromosome 1"/>
</dbReference>
<name>A0A2N9JHI6_9ACTN</name>
<keyword evidence="3" id="KW-1185">Reference proteome</keyword>
<dbReference type="RefSeq" id="WP_105185839.1">
    <property type="nucleotide sequence ID" value="NZ_BAAAGO010000032.1"/>
</dbReference>
<evidence type="ECO:0000313" key="2">
    <source>
        <dbReference type="EMBL" id="SPD87008.1"/>
    </source>
</evidence>
<gene>
    <name evidence="2" type="ORF">MPLG2_1978</name>
</gene>
<dbReference type="SUPFAM" id="SSF55729">
    <property type="entry name" value="Acyl-CoA N-acyltransferases (Nat)"/>
    <property type="match status" value="1"/>
</dbReference>
<dbReference type="InterPro" id="IPR000182">
    <property type="entry name" value="GNAT_dom"/>
</dbReference>
<feature type="domain" description="N-acetyltransferase" evidence="1">
    <location>
        <begin position="141"/>
        <end position="281"/>
    </location>
</feature>
<dbReference type="Pfam" id="PF00583">
    <property type="entry name" value="Acetyltransf_1"/>
    <property type="match status" value="1"/>
</dbReference>
<dbReference type="GO" id="GO:0016747">
    <property type="term" value="F:acyltransferase activity, transferring groups other than amino-acyl groups"/>
    <property type="evidence" value="ECO:0007669"/>
    <property type="project" value="InterPro"/>
</dbReference>
<reference evidence="2 3" key="1">
    <citation type="submission" date="2018-02" db="EMBL/GenBank/DDBJ databases">
        <authorList>
            <person name="Cohen D.B."/>
            <person name="Kent A.D."/>
        </authorList>
    </citation>
    <scope>NUCLEOTIDE SEQUENCE [LARGE SCALE GENOMIC DNA]</scope>
    <source>
        <strain evidence="2">1</strain>
    </source>
</reference>
<proteinExistence type="predicted"/>
<dbReference type="InterPro" id="IPR016181">
    <property type="entry name" value="Acyl_CoA_acyltransferase"/>
</dbReference>
<sequence length="281" mass="30200">MRARALGTRDAPLVRTLLAANPVANVFVSSRIDAGLLWPGSPATLYGWPAAEPRHLLHAGSNLAPVFATCDERDRDAAIAAFADAIGPNRLCQAVVGESGVTLALHRHLCRRSRSYAGQREVRPRQPLMAARSVLSDLPPAPVRQITMAEFDSYFAAAVAMYTEEVGVDPLGGGGRAGYRAHCETTVRSNRAYGIVTEGQVVFKADVGISCDGIAQVQGVWLAPHLRGRALAAPAMAEATRQILDTHEVVSLYVNDFNTRAVRTYLRCGFTVAGEFATVLY</sequence>
<dbReference type="KEGG" id="mgg:MPLG2_1978"/>
<dbReference type="AlphaFoldDB" id="A0A2N9JHI6"/>
<dbReference type="PROSITE" id="PS51186">
    <property type="entry name" value="GNAT"/>
    <property type="match status" value="1"/>
</dbReference>
<evidence type="ECO:0000259" key="1">
    <source>
        <dbReference type="PROSITE" id="PS51186"/>
    </source>
</evidence>
<organism evidence="2 3">
    <name type="scientific">Micropruina glycogenica</name>
    <dbReference type="NCBI Taxonomy" id="75385"/>
    <lineage>
        <taxon>Bacteria</taxon>
        <taxon>Bacillati</taxon>
        <taxon>Actinomycetota</taxon>
        <taxon>Actinomycetes</taxon>
        <taxon>Propionibacteriales</taxon>
        <taxon>Nocardioidaceae</taxon>
        <taxon>Micropruina</taxon>
    </lineage>
</organism>
<dbReference type="InterPro" id="IPR025289">
    <property type="entry name" value="DUF4081"/>
</dbReference>